<dbReference type="EMBL" id="OA565128">
    <property type="protein sequence ID" value="CAD7196357.1"/>
    <property type="molecule type" value="Genomic_DNA"/>
</dbReference>
<evidence type="ECO:0000256" key="1">
    <source>
        <dbReference type="ARBA" id="ARBA00023157"/>
    </source>
</evidence>
<keyword evidence="1" id="KW-1015">Disulfide bond</keyword>
<dbReference type="InterPro" id="IPR043504">
    <property type="entry name" value="Peptidase_S1_PA_chymotrypsin"/>
</dbReference>
<dbReference type="PANTHER" id="PTHR24252:SF7">
    <property type="entry name" value="HYALIN"/>
    <property type="match status" value="1"/>
</dbReference>
<feature type="domain" description="Peptidase S1" evidence="2">
    <location>
        <begin position="44"/>
        <end position="280"/>
    </location>
</feature>
<dbReference type="GO" id="GO:0004252">
    <property type="term" value="F:serine-type endopeptidase activity"/>
    <property type="evidence" value="ECO:0007669"/>
    <property type="project" value="InterPro"/>
</dbReference>
<dbReference type="InterPro" id="IPR018114">
    <property type="entry name" value="TRYPSIN_HIS"/>
</dbReference>
<proteinExistence type="predicted"/>
<dbReference type="Gene3D" id="2.40.10.10">
    <property type="entry name" value="Trypsin-like serine proteases"/>
    <property type="match status" value="1"/>
</dbReference>
<dbReference type="PROSITE" id="PS50240">
    <property type="entry name" value="TRYPSIN_DOM"/>
    <property type="match status" value="1"/>
</dbReference>
<sequence>MRIQENALGLARAGLPEKGMLASQELRVGTSRDNTALALGESRVVGGRNAAPGEFPYIVSLRRILSNAHFCGGSIIRPTWVVTAAHCLETVYTGNDTWKLCFGSWKELWSATTLQRLLCLTTRMRLVQNNGDVYTSGNNVVAHQIVPGPGHDFQPVCIHGTAVSHGQGATLVQHWVKDTQIPPRFSQPCDSGVFTRTLVFSRLELDSLFCPKIGGLGQVIRIRFQLIYHKQQFSSFLSQTRFWYSWTISRDTWFFQLEISIFHSQFFSSQYNSWIADASCVEGEEARWCHGQGFFGSRKLPQPYTSLMPSHSDSRLTLPEKT</sequence>
<dbReference type="Pfam" id="PF00089">
    <property type="entry name" value="Trypsin"/>
    <property type="match status" value="1"/>
</dbReference>
<dbReference type="InterPro" id="IPR001254">
    <property type="entry name" value="Trypsin_dom"/>
</dbReference>
<dbReference type="PROSITE" id="PS00134">
    <property type="entry name" value="TRYPSIN_HIS"/>
    <property type="match status" value="1"/>
</dbReference>
<dbReference type="GO" id="GO:0006508">
    <property type="term" value="P:proteolysis"/>
    <property type="evidence" value="ECO:0007669"/>
    <property type="project" value="InterPro"/>
</dbReference>
<evidence type="ECO:0000313" key="3">
    <source>
        <dbReference type="EMBL" id="CAD7196357.1"/>
    </source>
</evidence>
<gene>
    <name evidence="3" type="ORF">TDIB3V08_LOCUS2708</name>
</gene>
<name>A0A7R8VGN5_TIMDO</name>
<dbReference type="SMART" id="SM00020">
    <property type="entry name" value="Tryp_SPc"/>
    <property type="match status" value="1"/>
</dbReference>
<accession>A0A7R8VGN5</accession>
<dbReference type="PANTHER" id="PTHR24252">
    <property type="entry name" value="ACROSIN-RELATED"/>
    <property type="match status" value="1"/>
</dbReference>
<dbReference type="SUPFAM" id="SSF50494">
    <property type="entry name" value="Trypsin-like serine proteases"/>
    <property type="match status" value="1"/>
</dbReference>
<organism evidence="3">
    <name type="scientific">Timema douglasi</name>
    <name type="common">Walking stick</name>
    <dbReference type="NCBI Taxonomy" id="61478"/>
    <lineage>
        <taxon>Eukaryota</taxon>
        <taxon>Metazoa</taxon>
        <taxon>Ecdysozoa</taxon>
        <taxon>Arthropoda</taxon>
        <taxon>Hexapoda</taxon>
        <taxon>Insecta</taxon>
        <taxon>Pterygota</taxon>
        <taxon>Neoptera</taxon>
        <taxon>Polyneoptera</taxon>
        <taxon>Phasmatodea</taxon>
        <taxon>Timematodea</taxon>
        <taxon>Timematoidea</taxon>
        <taxon>Timematidae</taxon>
        <taxon>Timema</taxon>
    </lineage>
</organism>
<protein>
    <recommendedName>
        <fullName evidence="2">Peptidase S1 domain-containing protein</fullName>
    </recommendedName>
</protein>
<reference evidence="3" key="1">
    <citation type="submission" date="2020-11" db="EMBL/GenBank/DDBJ databases">
        <authorList>
            <person name="Tran Van P."/>
        </authorList>
    </citation>
    <scope>NUCLEOTIDE SEQUENCE</scope>
</reference>
<dbReference type="InterPro" id="IPR009003">
    <property type="entry name" value="Peptidase_S1_PA"/>
</dbReference>
<dbReference type="AlphaFoldDB" id="A0A7R8VGN5"/>
<evidence type="ECO:0000259" key="2">
    <source>
        <dbReference type="PROSITE" id="PS50240"/>
    </source>
</evidence>